<evidence type="ECO:0000256" key="9">
    <source>
        <dbReference type="SAM" id="MobiDB-lite"/>
    </source>
</evidence>
<feature type="compositionally biased region" description="Low complexity" evidence="9">
    <location>
        <begin position="1051"/>
        <end position="1073"/>
    </location>
</feature>
<dbReference type="PROSITE" id="PS51456">
    <property type="entry name" value="MYOSIN_MOTOR"/>
    <property type="match status" value="1"/>
</dbReference>
<dbReference type="InterPro" id="IPR027417">
    <property type="entry name" value="P-loop_NTPase"/>
</dbReference>
<feature type="binding site" evidence="7">
    <location>
        <begin position="156"/>
        <end position="163"/>
    </location>
    <ligand>
        <name>ATP</name>
        <dbReference type="ChEBI" id="CHEBI:30616"/>
    </ligand>
</feature>
<comment type="similarity">
    <text evidence="7">Belongs to the TRAFAC class myosin-kinesin ATPase superfamily. Myosin family.</text>
</comment>
<keyword evidence="13" id="KW-1185">Reference proteome</keyword>
<dbReference type="EMBL" id="MU069805">
    <property type="protein sequence ID" value="KAF5833535.1"/>
    <property type="molecule type" value="Genomic_DNA"/>
</dbReference>
<feature type="region of interest" description="Disordered" evidence="9">
    <location>
        <begin position="1051"/>
        <end position="1089"/>
    </location>
</feature>
<evidence type="ECO:0000259" key="11">
    <source>
        <dbReference type="PROSITE" id="PS51456"/>
    </source>
</evidence>
<evidence type="ECO:0000259" key="10">
    <source>
        <dbReference type="PROSITE" id="PS51126"/>
    </source>
</evidence>
<dbReference type="SUPFAM" id="SSF52540">
    <property type="entry name" value="P-loop containing nucleoside triphosphate hydrolases"/>
    <property type="match status" value="1"/>
</dbReference>
<dbReference type="Proteomes" id="UP000815325">
    <property type="component" value="Unassembled WGS sequence"/>
</dbReference>
<feature type="compositionally biased region" description="Basic and acidic residues" evidence="9">
    <location>
        <begin position="1077"/>
        <end position="1086"/>
    </location>
</feature>
<dbReference type="Pfam" id="PF01843">
    <property type="entry name" value="DIL"/>
    <property type="match status" value="1"/>
</dbReference>
<comment type="caution">
    <text evidence="12">The sequence shown here is derived from an EMBL/GenBank/DDBJ whole genome shotgun (WGS) entry which is preliminary data.</text>
</comment>
<name>A0ABQ7GG01_DUNSA</name>
<dbReference type="InterPro" id="IPR001609">
    <property type="entry name" value="Myosin_head_motor_dom-like"/>
</dbReference>
<keyword evidence="4 7" id="KW-0518">Myosin</keyword>
<dbReference type="PRINTS" id="PR00193">
    <property type="entry name" value="MYOSINHEAVY"/>
</dbReference>
<feature type="region of interest" description="Disordered" evidence="9">
    <location>
        <begin position="183"/>
        <end position="206"/>
    </location>
</feature>
<organism evidence="12 13">
    <name type="scientific">Dunaliella salina</name>
    <name type="common">Green alga</name>
    <name type="synonym">Protococcus salinus</name>
    <dbReference type="NCBI Taxonomy" id="3046"/>
    <lineage>
        <taxon>Eukaryota</taxon>
        <taxon>Viridiplantae</taxon>
        <taxon>Chlorophyta</taxon>
        <taxon>core chlorophytes</taxon>
        <taxon>Chlorophyceae</taxon>
        <taxon>CS clade</taxon>
        <taxon>Chlamydomonadales</taxon>
        <taxon>Dunaliellaceae</taxon>
        <taxon>Dunaliella</taxon>
    </lineage>
</organism>
<keyword evidence="3 8" id="KW-0175">Coiled coil</keyword>
<dbReference type="PANTHER" id="PTHR13140:SF781">
    <property type="entry name" value="MYOSIN-15"/>
    <property type="match status" value="1"/>
</dbReference>
<keyword evidence="5 7" id="KW-0505">Motor protein</keyword>
<evidence type="ECO:0000256" key="2">
    <source>
        <dbReference type="ARBA" id="ARBA00022840"/>
    </source>
</evidence>
<dbReference type="Gene3D" id="1.20.58.530">
    <property type="match status" value="1"/>
</dbReference>
<evidence type="ECO:0000256" key="3">
    <source>
        <dbReference type="ARBA" id="ARBA00023054"/>
    </source>
</evidence>
<evidence type="ECO:0000256" key="6">
    <source>
        <dbReference type="ARBA" id="ARBA00023203"/>
    </source>
</evidence>
<evidence type="ECO:0000256" key="4">
    <source>
        <dbReference type="ARBA" id="ARBA00023123"/>
    </source>
</evidence>
<accession>A0ABQ7GG01</accession>
<keyword evidence="1 7" id="KW-0547">Nucleotide-binding</keyword>
<dbReference type="Pfam" id="PF00063">
    <property type="entry name" value="Myosin_head"/>
    <property type="match status" value="2"/>
</dbReference>
<dbReference type="PROSITE" id="PS50096">
    <property type="entry name" value="IQ"/>
    <property type="match status" value="5"/>
</dbReference>
<dbReference type="Gene3D" id="3.40.850.10">
    <property type="entry name" value="Kinesin motor domain"/>
    <property type="match status" value="2"/>
</dbReference>
<evidence type="ECO:0000313" key="13">
    <source>
        <dbReference type="Proteomes" id="UP000815325"/>
    </source>
</evidence>
<dbReference type="Gene3D" id="1.20.5.190">
    <property type="match status" value="2"/>
</dbReference>
<evidence type="ECO:0000256" key="7">
    <source>
        <dbReference type="PROSITE-ProRule" id="PRU00782"/>
    </source>
</evidence>
<reference evidence="12" key="1">
    <citation type="submission" date="2017-08" db="EMBL/GenBank/DDBJ databases">
        <authorList>
            <person name="Polle J.E."/>
            <person name="Barry K."/>
            <person name="Cushman J."/>
            <person name="Schmutz J."/>
            <person name="Tran D."/>
            <person name="Hathwaick L.T."/>
            <person name="Yim W.C."/>
            <person name="Jenkins J."/>
            <person name="Mckie-Krisberg Z.M."/>
            <person name="Prochnik S."/>
            <person name="Lindquist E."/>
            <person name="Dockter R.B."/>
            <person name="Adam C."/>
            <person name="Molina H."/>
            <person name="Bunkerborg J."/>
            <person name="Jin E."/>
            <person name="Buchheim M."/>
            <person name="Magnuson J."/>
        </authorList>
    </citation>
    <scope>NUCLEOTIDE SEQUENCE</scope>
    <source>
        <strain evidence="12">CCAP 19/18</strain>
    </source>
</reference>
<feature type="region of interest" description="Actin-binding" evidence="7">
    <location>
        <begin position="560"/>
        <end position="582"/>
    </location>
</feature>
<sequence length="1464" mass="161750">MAAETHTVGSKVWVHEDSEDVWQKGEVVRLDPATGALVVRTEKGGEVVDGPDAFPLQNLDVQGVEDMTRLSYLHEPGVLWNLKCRYMVDDIYTYTGTILIAVNPFAALPHLYGPHMMDQYRGAALGELSPHVYAIADAAYRQMCREWKGQSILVSGESGAGKTETSKLIMKYLAHMGGYTESGEAATPGGGSRSVEEQLCEGASPEERQRWRLTKASDYHYLSQSSCYELSGVDNAEEYKRTVLAMTRVGLPASDREAIFRTVAALLNLGNIAFAPTEAGESCVLEANTGEHYAQCAADLLGVDKQALVHALITRTRHTPEGPIVSPLDVKSASENRDSLAKILYSKMFDWLVACINAAIGEDKNCAASVGVLDIYGFESFASNDFEQFCINLANEKLQQHFNQHVFKMEQAEYEREKIDWSYIQFVDNQDVLDLIEGKMGILELLDEQCRFPTSTGADLAQKLYSTSTCKDSRRFSKPKRSNLAFTVDHYAGDVTYETTNFLDKNKDFVVTEHQTLMASSTLPFVAQLFQEALDTAPKESKAFKGFKFNSVGSQFKKQLAELMGQLQVMEPHYVRCIKPNSQNKPMVFEGANVLQQLRCGGVLEAVRISCAGFPAKRPYPDFVDHFWPLAPDLLRDTSLDDRSIARAIVQRAGIQGHQLGTTKVFLRAGHMAQLDKLRTEKLHTAAVSIQRHCMGFLARKRYQATKHAAMVLQSATRGLAARKELLGLRMQKAAITVQRHWHGYRARKAYAAARQAISRVQAIWRGRNARSTFERTRRLHATLAFQAIWRMRCSRKQFLGQQEAVAKFQRAYRCKVAKNELRQLRQNAREGTKLLEDKKVVEAKCQELQATLEVVQNQRNELRHQVKEERAALADRDQRLLEAQERIAALEAAASSAAESATAKSAEAAGLAEEQAARAKAEQEVVSLKAQVASAAETAAKVQADTDRKMAKAQDYIQRSLAERSELEKKFHAMKDDLITRLQNACGQRDEARAQVGVVSDHAAANDKLAPLMAGVQRAPGMAKAMYDQMATSLTGLNLPMGAARAGEEAAAAAMGRSPLTPSSAASSTPPTVESELERKTRELQAKQQALIQEKRRTEEDKLLSAIATDLGFSRGRPVAAVLIFRCCLQWRAFQADRTTLFDRIIGVIGSQIEKQQESNAALAYCGKHMVSQKIHTGLGSAHRPSAALRLSANSQAAALSKSWGDILAVFDELLSTLKRNSVPKVLVQALFRQLFSFMNVQLFNQLLLRRECCSFSNGELTNTVTLLNMLQKNIKPASGSGSKRPVTTTARAVFGGLFGRSTASPTAPLSHADASIHGGGVGGFKQVEAKYPALLFKQQLDAFVQKIFPMIRDNVKKQISPMVSNCIHTPKGLSARPRTGAAAEQVSDAGFFIAISVLTYAVAPTAAHEEAVTFLVIGSKGKKKLPEITNELCPVLSIQQLYRISTMYWDDRHTLARRTERL</sequence>
<evidence type="ECO:0000256" key="8">
    <source>
        <dbReference type="SAM" id="Coils"/>
    </source>
</evidence>
<keyword evidence="6 7" id="KW-0009">Actin-binding</keyword>
<protein>
    <submittedName>
        <fullName evidence="12">Myosin XI</fullName>
    </submittedName>
</protein>
<dbReference type="Gene3D" id="1.10.10.820">
    <property type="match status" value="1"/>
</dbReference>
<dbReference type="Gene3D" id="3.30.70.1590">
    <property type="match status" value="1"/>
</dbReference>
<dbReference type="InterPro" id="IPR036961">
    <property type="entry name" value="Kinesin_motor_dom_sf"/>
</dbReference>
<keyword evidence="2 7" id="KW-0067">ATP-binding</keyword>
<evidence type="ECO:0000313" key="12">
    <source>
        <dbReference type="EMBL" id="KAF5833535.1"/>
    </source>
</evidence>
<feature type="domain" description="Myosin motor" evidence="11">
    <location>
        <begin position="62"/>
        <end position="680"/>
    </location>
</feature>
<dbReference type="PROSITE" id="PS51126">
    <property type="entry name" value="DILUTE"/>
    <property type="match status" value="1"/>
</dbReference>
<evidence type="ECO:0000256" key="5">
    <source>
        <dbReference type="ARBA" id="ARBA00023175"/>
    </source>
</evidence>
<feature type="coiled-coil region" evidence="8">
    <location>
        <begin position="815"/>
        <end position="978"/>
    </location>
</feature>
<dbReference type="SMART" id="SM00015">
    <property type="entry name" value="IQ"/>
    <property type="match status" value="6"/>
</dbReference>
<dbReference type="Pfam" id="PF00612">
    <property type="entry name" value="IQ"/>
    <property type="match status" value="2"/>
</dbReference>
<feature type="domain" description="Dilute" evidence="10">
    <location>
        <begin position="1144"/>
        <end position="1464"/>
    </location>
</feature>
<dbReference type="Gene3D" id="1.20.120.720">
    <property type="entry name" value="Myosin VI head, motor domain, U50 subdomain"/>
    <property type="match status" value="1"/>
</dbReference>
<proteinExistence type="inferred from homology"/>
<dbReference type="SMART" id="SM01132">
    <property type="entry name" value="DIL"/>
    <property type="match status" value="1"/>
</dbReference>
<evidence type="ECO:0000256" key="1">
    <source>
        <dbReference type="ARBA" id="ARBA00022741"/>
    </source>
</evidence>
<gene>
    <name evidence="12" type="ORF">DUNSADRAFT_10148</name>
</gene>
<dbReference type="SMART" id="SM00242">
    <property type="entry name" value="MYSc"/>
    <property type="match status" value="1"/>
</dbReference>
<dbReference type="InterPro" id="IPR002710">
    <property type="entry name" value="Dilute_dom"/>
</dbReference>
<dbReference type="PANTHER" id="PTHR13140">
    <property type="entry name" value="MYOSIN"/>
    <property type="match status" value="1"/>
</dbReference>
<dbReference type="InterPro" id="IPR000048">
    <property type="entry name" value="IQ_motif_EF-hand-BS"/>
</dbReference>